<evidence type="ECO:0000313" key="2">
    <source>
        <dbReference type="Proteomes" id="UP001157502"/>
    </source>
</evidence>
<name>A0ACC2FGM6_DALPE</name>
<evidence type="ECO:0000313" key="1">
    <source>
        <dbReference type="EMBL" id="KAJ7990499.1"/>
    </source>
</evidence>
<organism evidence="1 2">
    <name type="scientific">Dallia pectoralis</name>
    <name type="common">Alaska blackfish</name>
    <dbReference type="NCBI Taxonomy" id="75939"/>
    <lineage>
        <taxon>Eukaryota</taxon>
        <taxon>Metazoa</taxon>
        <taxon>Chordata</taxon>
        <taxon>Craniata</taxon>
        <taxon>Vertebrata</taxon>
        <taxon>Euteleostomi</taxon>
        <taxon>Actinopterygii</taxon>
        <taxon>Neopterygii</taxon>
        <taxon>Teleostei</taxon>
        <taxon>Protacanthopterygii</taxon>
        <taxon>Esociformes</taxon>
        <taxon>Umbridae</taxon>
        <taxon>Dallia</taxon>
    </lineage>
</organism>
<sequence length="100" mass="10920">MPETRDDPEESWTTVHNCSTIDTSPQLAWYKPKGGPFPTEPPGLSIEDDGTRVSGGASGARVSQLKEPLTGPSEGCSYRSSFLPSGDGDRGRQRKNRRRK</sequence>
<reference evidence="1" key="1">
    <citation type="submission" date="2021-05" db="EMBL/GenBank/DDBJ databases">
        <authorList>
            <person name="Pan Q."/>
            <person name="Jouanno E."/>
            <person name="Zahm M."/>
            <person name="Klopp C."/>
            <person name="Cabau C."/>
            <person name="Louis A."/>
            <person name="Berthelot C."/>
            <person name="Parey E."/>
            <person name="Roest Crollius H."/>
            <person name="Montfort J."/>
            <person name="Robinson-Rechavi M."/>
            <person name="Bouchez O."/>
            <person name="Lampietro C."/>
            <person name="Lopez Roques C."/>
            <person name="Donnadieu C."/>
            <person name="Postlethwait J."/>
            <person name="Bobe J."/>
            <person name="Dillon D."/>
            <person name="Chandos A."/>
            <person name="von Hippel F."/>
            <person name="Guiguen Y."/>
        </authorList>
    </citation>
    <scope>NUCLEOTIDE SEQUENCE</scope>
    <source>
        <strain evidence="1">YG-Jan2019</strain>
    </source>
</reference>
<keyword evidence="2" id="KW-1185">Reference proteome</keyword>
<dbReference type="Proteomes" id="UP001157502">
    <property type="component" value="Chromosome 28"/>
</dbReference>
<dbReference type="EMBL" id="CM055755">
    <property type="protein sequence ID" value="KAJ7990499.1"/>
    <property type="molecule type" value="Genomic_DNA"/>
</dbReference>
<accession>A0ACC2FGM6</accession>
<comment type="caution">
    <text evidence="1">The sequence shown here is derived from an EMBL/GenBank/DDBJ whole genome shotgun (WGS) entry which is preliminary data.</text>
</comment>
<protein>
    <submittedName>
        <fullName evidence="1">Uncharacterized protein</fullName>
    </submittedName>
</protein>
<gene>
    <name evidence="1" type="ORF">DPEC_G00300950</name>
</gene>
<proteinExistence type="predicted"/>